<reference evidence="1 2" key="1">
    <citation type="submission" date="2019-03" db="EMBL/GenBank/DDBJ databases">
        <title>Genomics of glacier-inhabiting Cryobacterium strains.</title>
        <authorList>
            <person name="Liu Q."/>
            <person name="Xin Y.-H."/>
        </authorList>
    </citation>
    <scope>NUCLEOTIDE SEQUENCE [LARGE SCALE GENOMIC DNA]</scope>
    <source>
        <strain evidence="1 2">CGMCC 1.4292</strain>
    </source>
</reference>
<protein>
    <submittedName>
        <fullName evidence="1">Uncharacterized protein</fullName>
    </submittedName>
</protein>
<proteinExistence type="predicted"/>
<accession>A0A4Y8KR64</accession>
<dbReference type="AlphaFoldDB" id="A0A4Y8KR64"/>
<gene>
    <name evidence="1" type="ORF">E3T53_04330</name>
</gene>
<evidence type="ECO:0000313" key="1">
    <source>
        <dbReference type="EMBL" id="TFD80856.1"/>
    </source>
</evidence>
<evidence type="ECO:0000313" key="2">
    <source>
        <dbReference type="Proteomes" id="UP000298218"/>
    </source>
</evidence>
<comment type="caution">
    <text evidence="1">The sequence shown here is derived from an EMBL/GenBank/DDBJ whole genome shotgun (WGS) entry which is preliminary data.</text>
</comment>
<keyword evidence="2" id="KW-1185">Reference proteome</keyword>
<dbReference type="EMBL" id="SOHQ01000013">
    <property type="protein sequence ID" value="TFD80856.1"/>
    <property type="molecule type" value="Genomic_DNA"/>
</dbReference>
<dbReference type="RefSeq" id="WP_134173890.1">
    <property type="nucleotide sequence ID" value="NZ_SODI01000001.1"/>
</dbReference>
<dbReference type="OrthoDB" id="4941494at2"/>
<name>A0A4Y8KR64_9MICO</name>
<dbReference type="Proteomes" id="UP000298218">
    <property type="component" value="Unassembled WGS sequence"/>
</dbReference>
<organism evidence="1 2">
    <name type="scientific">Cryobacterium psychrophilum</name>
    <dbReference type="NCBI Taxonomy" id="41988"/>
    <lineage>
        <taxon>Bacteria</taxon>
        <taxon>Bacillati</taxon>
        <taxon>Actinomycetota</taxon>
        <taxon>Actinomycetes</taxon>
        <taxon>Micrococcales</taxon>
        <taxon>Microbacteriaceae</taxon>
        <taxon>Cryobacterium</taxon>
    </lineage>
</organism>
<sequence length="149" mass="16587">MTVQQLLTAVDGLQGEILRQGGTPMSLANMQALVSKIQLDDSRQVDRLVLLGWYEKLGDLNFEEARDAVLMHRKESPDYLQAAHVRANVKLIRKDRARSARVDAAKSRGAIEPRRITLDKAKFEADTLASIRSHRIARGVDPDTGKAVD</sequence>